<accession>A0A080N369</accession>
<dbReference type="InterPro" id="IPR015947">
    <property type="entry name" value="PUA-like_sf"/>
</dbReference>
<evidence type="ECO:0000313" key="3">
    <source>
        <dbReference type="Proteomes" id="UP000028730"/>
    </source>
</evidence>
<dbReference type="Gene3D" id="2.30.130.30">
    <property type="entry name" value="Hypothetical protein"/>
    <property type="match status" value="1"/>
</dbReference>
<comment type="caution">
    <text evidence="2">The sequence shown here is derived from an EMBL/GenBank/DDBJ whole genome shotgun (WGS) entry which is preliminary data.</text>
</comment>
<evidence type="ECO:0000313" key="2">
    <source>
        <dbReference type="EMBL" id="KFF31376.1"/>
    </source>
</evidence>
<dbReference type="SMART" id="SM01022">
    <property type="entry name" value="ASCH"/>
    <property type="match status" value="1"/>
</dbReference>
<organism evidence="2 3">
    <name type="scientific">Bifidobacterium bombi DSM 19703</name>
    <dbReference type="NCBI Taxonomy" id="1341695"/>
    <lineage>
        <taxon>Bacteria</taxon>
        <taxon>Bacillati</taxon>
        <taxon>Actinomycetota</taxon>
        <taxon>Actinomycetes</taxon>
        <taxon>Bifidobacteriales</taxon>
        <taxon>Bifidobacteriaceae</taxon>
        <taxon>Bifidobacterium</taxon>
    </lineage>
</organism>
<dbReference type="PIRSF" id="PIRSF016134">
    <property type="entry name" value="UCP016134"/>
    <property type="match status" value="1"/>
</dbReference>
<dbReference type="STRING" id="1341695.BBOMB_0724"/>
<dbReference type="OrthoDB" id="9790388at2"/>
<dbReference type="EMBL" id="ATLK01000001">
    <property type="protein sequence ID" value="KFF31376.1"/>
    <property type="molecule type" value="Genomic_DNA"/>
</dbReference>
<reference evidence="2 3" key="1">
    <citation type="journal article" date="2014" name="Appl. Environ. Microbiol.">
        <title>Genomic encyclopedia of type strains of the genus Bifidobacterium.</title>
        <authorList>
            <person name="Milani C."/>
            <person name="Lugli G.A."/>
            <person name="Duranti S."/>
            <person name="Turroni F."/>
            <person name="Bottacini F."/>
            <person name="Mangifesta M."/>
            <person name="Sanchez B."/>
            <person name="Viappiani A."/>
            <person name="Mancabelli L."/>
            <person name="Taminiau B."/>
            <person name="Delcenserie V."/>
            <person name="Barrangou R."/>
            <person name="Margolles A."/>
            <person name="van Sinderen D."/>
            <person name="Ventura M."/>
        </authorList>
    </citation>
    <scope>NUCLEOTIDE SEQUENCE [LARGE SCALE GENOMIC DNA]</scope>
    <source>
        <strain evidence="2 3">DSM 19703</strain>
    </source>
</reference>
<keyword evidence="3" id="KW-1185">Reference proteome</keyword>
<sequence>MLHTMGLYAAPFESIAAGRKSVEIRLDDEKRRRVCVGDTIEFILEPQESRRVRVTVTGLRRFATFRELYESVPASDMDVCGESVEQMVAETYGIYTPEQERKYGALAITVSLQPGSLSAATLEA</sequence>
<dbReference type="SUPFAM" id="SSF88697">
    <property type="entry name" value="PUA domain-like"/>
    <property type="match status" value="1"/>
</dbReference>
<gene>
    <name evidence="2" type="ORF">BBOMB_0724</name>
</gene>
<dbReference type="eggNOG" id="COG4043">
    <property type="taxonomic scope" value="Bacteria"/>
</dbReference>
<proteinExistence type="predicted"/>
<dbReference type="InterPro" id="IPR007374">
    <property type="entry name" value="ASCH_domain"/>
</dbReference>
<feature type="domain" description="ASCH" evidence="1">
    <location>
        <begin position="5"/>
        <end position="113"/>
    </location>
</feature>
<dbReference type="Pfam" id="PF04266">
    <property type="entry name" value="ASCH"/>
    <property type="match status" value="1"/>
</dbReference>
<dbReference type="Proteomes" id="UP000028730">
    <property type="component" value="Unassembled WGS sequence"/>
</dbReference>
<protein>
    <submittedName>
        <fullName evidence="2">ASCH domain protein</fullName>
    </submittedName>
</protein>
<dbReference type="RefSeq" id="WP_044087162.1">
    <property type="nucleotide sequence ID" value="NZ_ATLK01000001.1"/>
</dbReference>
<dbReference type="AlphaFoldDB" id="A0A080N369"/>
<dbReference type="CDD" id="cd06555">
    <property type="entry name" value="ASCH_PF0470_like"/>
    <property type="match status" value="1"/>
</dbReference>
<name>A0A080N369_9BIFI</name>
<dbReference type="InterPro" id="IPR016645">
    <property type="entry name" value="UCP016134"/>
</dbReference>
<evidence type="ECO:0000259" key="1">
    <source>
        <dbReference type="SMART" id="SM01022"/>
    </source>
</evidence>